<keyword evidence="3 7" id="KW-1133">Transmembrane helix</keyword>
<dbReference type="Pfam" id="PF03798">
    <property type="entry name" value="TRAM_LAG1_CLN8"/>
    <property type="match status" value="1"/>
</dbReference>
<dbReference type="GO" id="GO:0050291">
    <property type="term" value="F:sphingosine N-acyltransferase activity"/>
    <property type="evidence" value="ECO:0007669"/>
    <property type="project" value="InterPro"/>
</dbReference>
<dbReference type="SMART" id="SM00724">
    <property type="entry name" value="TLC"/>
    <property type="match status" value="1"/>
</dbReference>
<dbReference type="InterPro" id="IPR006634">
    <property type="entry name" value="TLC-dom"/>
</dbReference>
<evidence type="ECO:0000256" key="7">
    <source>
        <dbReference type="SAM" id="Phobius"/>
    </source>
</evidence>
<feature type="transmembrane region" description="Helical" evidence="7">
    <location>
        <begin position="156"/>
        <end position="175"/>
    </location>
</feature>
<dbReference type="PANTHER" id="PTHR12560">
    <property type="entry name" value="LONGEVITY ASSURANCE FACTOR 1 LAG1"/>
    <property type="match status" value="1"/>
</dbReference>
<dbReference type="AlphaFoldDB" id="A0A8T0J750"/>
<keyword evidence="2 5" id="KW-0812">Transmembrane</keyword>
<dbReference type="PIRSF" id="PIRSF005225">
    <property type="entry name" value="LAG1_LAC1"/>
    <property type="match status" value="1"/>
</dbReference>
<feature type="compositionally biased region" description="Acidic residues" evidence="6">
    <location>
        <begin position="327"/>
        <end position="338"/>
    </location>
</feature>
<evidence type="ECO:0000256" key="2">
    <source>
        <dbReference type="ARBA" id="ARBA00022692"/>
    </source>
</evidence>
<comment type="subcellular location">
    <subcellularLocation>
        <location evidence="1">Endoplasmic reticulum membrane</location>
        <topology evidence="1">Multi-pass membrane protein</topology>
    </subcellularLocation>
</comment>
<feature type="transmembrane region" description="Helical" evidence="7">
    <location>
        <begin position="281"/>
        <end position="302"/>
    </location>
</feature>
<evidence type="ECO:0000256" key="5">
    <source>
        <dbReference type="PROSITE-ProRule" id="PRU00205"/>
    </source>
</evidence>
<feature type="compositionally biased region" description="Basic and acidic residues" evidence="6">
    <location>
        <begin position="339"/>
        <end position="348"/>
    </location>
</feature>
<evidence type="ECO:0000259" key="8">
    <source>
        <dbReference type="PROSITE" id="PS50922"/>
    </source>
</evidence>
<evidence type="ECO:0000256" key="1">
    <source>
        <dbReference type="ARBA" id="ARBA00004477"/>
    </source>
</evidence>
<sequence length="348" mass="40804">MCNQATTQHKRYEFGLGVRRSFGELQTAMENRTWWPDWEEESVATVSDLRYLPLLALVFPLVRFCLDKVVFENLGRRFITGYTASLEISTDEIEANRKKLVKFKESSWKCVYYLTAEILALLVTYDEPWFTETKYFWIGPGDRRWPDQLIKLKLKFLYGFAGGFYVYSIFALMFWETRRSDFVVSMSHHVTSLMLIVFSYVAKLARIGSVVLAVHDGSDVFLEVGKLTKYSGLVVIPSISFILFAISWFILRLIIFPFVVLRSTCFESLQYLDKRMVEGPMFYYVFNTLLITLQVVHIYWWVLIWRMIMRQIADRGKISDDVRSDSDSDSDSDNEDDEDKRAGKDKRE</sequence>
<feature type="transmembrane region" description="Helical" evidence="7">
    <location>
        <begin position="234"/>
        <end position="261"/>
    </location>
</feature>
<keyword evidence="4 5" id="KW-0472">Membrane</keyword>
<dbReference type="EMBL" id="CM026421">
    <property type="protein sequence ID" value="KAG0591036.1"/>
    <property type="molecule type" value="Genomic_DNA"/>
</dbReference>
<evidence type="ECO:0000313" key="10">
    <source>
        <dbReference type="Proteomes" id="UP000822688"/>
    </source>
</evidence>
<evidence type="ECO:0000313" key="9">
    <source>
        <dbReference type="EMBL" id="KAG0591036.1"/>
    </source>
</evidence>
<feature type="transmembrane region" description="Helical" evidence="7">
    <location>
        <begin position="195"/>
        <end position="214"/>
    </location>
</feature>
<dbReference type="PANTHER" id="PTHR12560:SF49">
    <property type="entry name" value="CERAMIDE SYNTHASE 1 LOH3"/>
    <property type="match status" value="1"/>
</dbReference>
<organism evidence="9 10">
    <name type="scientific">Ceratodon purpureus</name>
    <name type="common">Fire moss</name>
    <name type="synonym">Dicranum purpureum</name>
    <dbReference type="NCBI Taxonomy" id="3225"/>
    <lineage>
        <taxon>Eukaryota</taxon>
        <taxon>Viridiplantae</taxon>
        <taxon>Streptophyta</taxon>
        <taxon>Embryophyta</taxon>
        <taxon>Bryophyta</taxon>
        <taxon>Bryophytina</taxon>
        <taxon>Bryopsida</taxon>
        <taxon>Dicranidae</taxon>
        <taxon>Pseudoditrichales</taxon>
        <taxon>Ditrichaceae</taxon>
        <taxon>Ceratodon</taxon>
    </lineage>
</organism>
<accession>A0A8T0J750</accession>
<feature type="domain" description="TLC" evidence="8">
    <location>
        <begin position="101"/>
        <end position="313"/>
    </location>
</feature>
<evidence type="ECO:0000256" key="4">
    <source>
        <dbReference type="ARBA" id="ARBA00023136"/>
    </source>
</evidence>
<dbReference type="InterPro" id="IPR016439">
    <property type="entry name" value="Lag1/Lac1-like"/>
</dbReference>
<name>A0A8T0J750_CERPU</name>
<reference evidence="9" key="1">
    <citation type="submission" date="2020-06" db="EMBL/GenBank/DDBJ databases">
        <title>WGS assembly of Ceratodon purpureus strain R40.</title>
        <authorList>
            <person name="Carey S.B."/>
            <person name="Jenkins J."/>
            <person name="Shu S."/>
            <person name="Lovell J.T."/>
            <person name="Sreedasyam A."/>
            <person name="Maumus F."/>
            <person name="Tiley G.P."/>
            <person name="Fernandez-Pozo N."/>
            <person name="Barry K."/>
            <person name="Chen C."/>
            <person name="Wang M."/>
            <person name="Lipzen A."/>
            <person name="Daum C."/>
            <person name="Saski C.A."/>
            <person name="Payton A.C."/>
            <person name="Mcbreen J.C."/>
            <person name="Conrad R.E."/>
            <person name="Kollar L.M."/>
            <person name="Olsson S."/>
            <person name="Huttunen S."/>
            <person name="Landis J.B."/>
            <person name="Wickett N.J."/>
            <person name="Johnson M.G."/>
            <person name="Rensing S.A."/>
            <person name="Grimwood J."/>
            <person name="Schmutz J."/>
            <person name="Mcdaniel S.F."/>
        </authorList>
    </citation>
    <scope>NUCLEOTIDE SEQUENCE</scope>
    <source>
        <strain evidence="9">R40</strain>
    </source>
</reference>
<gene>
    <name evidence="9" type="ORF">KC19_1G144300</name>
</gene>
<feature type="region of interest" description="Disordered" evidence="6">
    <location>
        <begin position="318"/>
        <end position="348"/>
    </location>
</feature>
<proteinExistence type="predicted"/>
<evidence type="ECO:0000256" key="6">
    <source>
        <dbReference type="SAM" id="MobiDB-lite"/>
    </source>
</evidence>
<dbReference type="GO" id="GO:0005789">
    <property type="term" value="C:endoplasmic reticulum membrane"/>
    <property type="evidence" value="ECO:0007669"/>
    <property type="project" value="UniProtKB-SubCell"/>
</dbReference>
<dbReference type="PROSITE" id="PS50922">
    <property type="entry name" value="TLC"/>
    <property type="match status" value="1"/>
</dbReference>
<protein>
    <recommendedName>
        <fullName evidence="8">TLC domain-containing protein</fullName>
    </recommendedName>
</protein>
<dbReference type="GO" id="GO:0046513">
    <property type="term" value="P:ceramide biosynthetic process"/>
    <property type="evidence" value="ECO:0007669"/>
    <property type="project" value="InterPro"/>
</dbReference>
<dbReference type="Proteomes" id="UP000822688">
    <property type="component" value="Chromosome 1"/>
</dbReference>
<keyword evidence="10" id="KW-1185">Reference proteome</keyword>
<evidence type="ECO:0000256" key="3">
    <source>
        <dbReference type="ARBA" id="ARBA00022989"/>
    </source>
</evidence>
<comment type="caution">
    <text evidence="9">The sequence shown here is derived from an EMBL/GenBank/DDBJ whole genome shotgun (WGS) entry which is preliminary data.</text>
</comment>